<dbReference type="HOGENOM" id="CLU_208540_0_0_10"/>
<accession>A0A069QF37</accession>
<organism evidence="2 3">
    <name type="scientific">Hoylesella loescheii DSM 19665 = JCM 12249 = ATCC 15930</name>
    <dbReference type="NCBI Taxonomy" id="1122985"/>
    <lineage>
        <taxon>Bacteria</taxon>
        <taxon>Pseudomonadati</taxon>
        <taxon>Bacteroidota</taxon>
        <taxon>Bacteroidia</taxon>
        <taxon>Bacteroidales</taxon>
        <taxon>Prevotellaceae</taxon>
        <taxon>Hoylesella</taxon>
    </lineage>
</organism>
<protein>
    <submittedName>
        <fullName evidence="2">Uncharacterized protein</fullName>
    </submittedName>
</protein>
<dbReference type="Proteomes" id="UP000027442">
    <property type="component" value="Unassembled WGS sequence"/>
</dbReference>
<evidence type="ECO:0000256" key="1">
    <source>
        <dbReference type="SAM" id="Phobius"/>
    </source>
</evidence>
<evidence type="ECO:0000313" key="2">
    <source>
        <dbReference type="EMBL" id="KDR51415.1"/>
    </source>
</evidence>
<reference evidence="2 3" key="1">
    <citation type="submission" date="2013-08" db="EMBL/GenBank/DDBJ databases">
        <authorList>
            <person name="Weinstock G."/>
            <person name="Sodergren E."/>
            <person name="Wylie T."/>
            <person name="Fulton L."/>
            <person name="Fulton R."/>
            <person name="Fronick C."/>
            <person name="O'Laughlin M."/>
            <person name="Godfrey J."/>
            <person name="Miner T."/>
            <person name="Herter B."/>
            <person name="Appelbaum E."/>
            <person name="Cordes M."/>
            <person name="Lek S."/>
            <person name="Wollam A."/>
            <person name="Pepin K.H."/>
            <person name="Palsikar V.B."/>
            <person name="Mitreva M."/>
            <person name="Wilson R.K."/>
        </authorList>
    </citation>
    <scope>NUCLEOTIDE SEQUENCE [LARGE SCALE GENOMIC DNA]</scope>
    <source>
        <strain evidence="2 3">ATCC 15930</strain>
    </source>
</reference>
<dbReference type="AlphaFoldDB" id="A0A069QF37"/>
<comment type="caution">
    <text evidence="2">The sequence shown here is derived from an EMBL/GenBank/DDBJ whole genome shotgun (WGS) entry which is preliminary data.</text>
</comment>
<keyword evidence="1" id="KW-0812">Transmembrane</keyword>
<keyword evidence="1" id="KW-1133">Transmembrane helix</keyword>
<keyword evidence="1" id="KW-0472">Membrane</keyword>
<proteinExistence type="predicted"/>
<evidence type="ECO:0000313" key="3">
    <source>
        <dbReference type="Proteomes" id="UP000027442"/>
    </source>
</evidence>
<dbReference type="EMBL" id="JNGW01000107">
    <property type="protein sequence ID" value="KDR51415.1"/>
    <property type="molecule type" value="Genomic_DNA"/>
</dbReference>
<dbReference type="PATRIC" id="fig|1122985.7.peg.2593"/>
<sequence length="62" mass="6757">MCGAKTSCCAPLFSNLIITFALAGFVSLPFQLINRYTGVGIIDICFWTSRVYGAYPELSTTI</sequence>
<feature type="transmembrane region" description="Helical" evidence="1">
    <location>
        <begin position="12"/>
        <end position="33"/>
    </location>
</feature>
<keyword evidence="3" id="KW-1185">Reference proteome</keyword>
<name>A0A069QF37_HOYLO</name>
<gene>
    <name evidence="2" type="ORF">HMPREF1991_02504</name>
</gene>